<dbReference type="AlphaFoldDB" id="A0A9P9EKW8"/>
<protein>
    <submittedName>
        <fullName evidence="1">Uncharacterized protein</fullName>
    </submittedName>
</protein>
<sequence>MLCYVVLCLFWFVRGTGYGIMLHLLPKIFVFFPFLFSSPLQHSHFLHSRPPLTSPTSLDLKSPCLIYSLIHFQSRTLFSSYFPPKSLVMQCLSSFGLFANASYWVLNTSVNNS</sequence>
<evidence type="ECO:0000313" key="2">
    <source>
        <dbReference type="Proteomes" id="UP000700596"/>
    </source>
</evidence>
<gene>
    <name evidence="1" type="ORF">B0J11DRAFT_28509</name>
</gene>
<proteinExistence type="predicted"/>
<dbReference type="EMBL" id="JAGMWT010000001">
    <property type="protein sequence ID" value="KAH7138921.1"/>
    <property type="molecule type" value="Genomic_DNA"/>
</dbReference>
<accession>A0A9P9EKW8</accession>
<name>A0A9P9EKW8_9PLEO</name>
<reference evidence="1" key="1">
    <citation type="journal article" date="2021" name="Nat. Commun.">
        <title>Genetic determinants of endophytism in the Arabidopsis root mycobiome.</title>
        <authorList>
            <person name="Mesny F."/>
            <person name="Miyauchi S."/>
            <person name="Thiergart T."/>
            <person name="Pickel B."/>
            <person name="Atanasova L."/>
            <person name="Karlsson M."/>
            <person name="Huettel B."/>
            <person name="Barry K.W."/>
            <person name="Haridas S."/>
            <person name="Chen C."/>
            <person name="Bauer D."/>
            <person name="Andreopoulos W."/>
            <person name="Pangilinan J."/>
            <person name="LaButti K."/>
            <person name="Riley R."/>
            <person name="Lipzen A."/>
            <person name="Clum A."/>
            <person name="Drula E."/>
            <person name="Henrissat B."/>
            <person name="Kohler A."/>
            <person name="Grigoriev I.V."/>
            <person name="Martin F.M."/>
            <person name="Hacquard S."/>
        </authorList>
    </citation>
    <scope>NUCLEOTIDE SEQUENCE</scope>
    <source>
        <strain evidence="1">MPI-CAGE-CH-0243</strain>
    </source>
</reference>
<organism evidence="1 2">
    <name type="scientific">Dendryphion nanum</name>
    <dbReference type="NCBI Taxonomy" id="256645"/>
    <lineage>
        <taxon>Eukaryota</taxon>
        <taxon>Fungi</taxon>
        <taxon>Dikarya</taxon>
        <taxon>Ascomycota</taxon>
        <taxon>Pezizomycotina</taxon>
        <taxon>Dothideomycetes</taxon>
        <taxon>Pleosporomycetidae</taxon>
        <taxon>Pleosporales</taxon>
        <taxon>Torulaceae</taxon>
        <taxon>Dendryphion</taxon>
    </lineage>
</organism>
<keyword evidence="2" id="KW-1185">Reference proteome</keyword>
<evidence type="ECO:0000313" key="1">
    <source>
        <dbReference type="EMBL" id="KAH7138921.1"/>
    </source>
</evidence>
<dbReference type="Proteomes" id="UP000700596">
    <property type="component" value="Unassembled WGS sequence"/>
</dbReference>
<comment type="caution">
    <text evidence="1">The sequence shown here is derived from an EMBL/GenBank/DDBJ whole genome shotgun (WGS) entry which is preliminary data.</text>
</comment>